<sequence length="43" mass="4831">MHETKLKKVLFQFYISSAEACVPADCPDNELDGEETDRIQSDG</sequence>
<dbReference type="OrthoDB" id="439046at2759"/>
<evidence type="ECO:0000313" key="1">
    <source>
        <dbReference type="EMBL" id="VDO65013.1"/>
    </source>
</evidence>
<accession>A0A0N4WZN6</accession>
<dbReference type="Proteomes" id="UP000268014">
    <property type="component" value="Unassembled WGS sequence"/>
</dbReference>
<name>A0A0N4WZN6_HAEPC</name>
<gene>
    <name evidence="1" type="ORF">HPLM_LOCUS17411</name>
</gene>
<reference evidence="3" key="1">
    <citation type="submission" date="2017-02" db="UniProtKB">
        <authorList>
            <consortium name="WormBaseParasite"/>
        </authorList>
    </citation>
    <scope>IDENTIFICATION</scope>
</reference>
<dbReference type="EMBL" id="UZAF01019954">
    <property type="protein sequence ID" value="VDO65013.1"/>
    <property type="molecule type" value="Genomic_DNA"/>
</dbReference>
<organism evidence="3">
    <name type="scientific">Haemonchus placei</name>
    <name type="common">Barber's pole worm</name>
    <dbReference type="NCBI Taxonomy" id="6290"/>
    <lineage>
        <taxon>Eukaryota</taxon>
        <taxon>Metazoa</taxon>
        <taxon>Ecdysozoa</taxon>
        <taxon>Nematoda</taxon>
        <taxon>Chromadorea</taxon>
        <taxon>Rhabditida</taxon>
        <taxon>Rhabditina</taxon>
        <taxon>Rhabditomorpha</taxon>
        <taxon>Strongyloidea</taxon>
        <taxon>Trichostrongylidae</taxon>
        <taxon>Haemonchus</taxon>
    </lineage>
</organism>
<dbReference type="AlphaFoldDB" id="A0A0N4WZN6"/>
<proteinExistence type="predicted"/>
<evidence type="ECO:0000313" key="3">
    <source>
        <dbReference type="WBParaSite" id="HPLM_0001741901-mRNA-1"/>
    </source>
</evidence>
<dbReference type="WBParaSite" id="HPLM_0001741901-mRNA-1">
    <property type="protein sequence ID" value="HPLM_0001741901-mRNA-1"/>
    <property type="gene ID" value="HPLM_0001741901"/>
</dbReference>
<evidence type="ECO:0000313" key="2">
    <source>
        <dbReference type="Proteomes" id="UP000268014"/>
    </source>
</evidence>
<protein>
    <submittedName>
        <fullName evidence="1 3">Uncharacterized protein</fullName>
    </submittedName>
</protein>
<keyword evidence="2" id="KW-1185">Reference proteome</keyword>
<reference evidence="1 2" key="2">
    <citation type="submission" date="2018-11" db="EMBL/GenBank/DDBJ databases">
        <authorList>
            <consortium name="Pathogen Informatics"/>
        </authorList>
    </citation>
    <scope>NUCLEOTIDE SEQUENCE [LARGE SCALE GENOMIC DNA]</scope>
    <source>
        <strain evidence="1 2">MHpl1</strain>
    </source>
</reference>